<keyword evidence="3" id="KW-1185">Reference proteome</keyword>
<reference evidence="2" key="1">
    <citation type="submission" date="2023-06" db="EMBL/GenBank/DDBJ databases">
        <title>Genome-scale phylogeny and comparative genomics of the fungal order Sordariales.</title>
        <authorList>
            <consortium name="Lawrence Berkeley National Laboratory"/>
            <person name="Hensen N."/>
            <person name="Bonometti L."/>
            <person name="Westerberg I."/>
            <person name="Brannstrom I.O."/>
            <person name="Guillou S."/>
            <person name="Cros-Aarteil S."/>
            <person name="Calhoun S."/>
            <person name="Haridas S."/>
            <person name="Kuo A."/>
            <person name="Mondo S."/>
            <person name="Pangilinan J."/>
            <person name="Riley R."/>
            <person name="Labutti K."/>
            <person name="Andreopoulos B."/>
            <person name="Lipzen A."/>
            <person name="Chen C."/>
            <person name="Yanf M."/>
            <person name="Daum C."/>
            <person name="Ng V."/>
            <person name="Clum A."/>
            <person name="Steindorff A."/>
            <person name="Ohm R."/>
            <person name="Martin F."/>
            <person name="Silar P."/>
            <person name="Natvig D."/>
            <person name="Lalanne C."/>
            <person name="Gautier V."/>
            <person name="Ament-Velasquez S.L."/>
            <person name="Kruys A."/>
            <person name="Hutchinson M.I."/>
            <person name="Powell A.J."/>
            <person name="Barry K."/>
            <person name="Miller A.N."/>
            <person name="Grigoriev I.V."/>
            <person name="Debuchy R."/>
            <person name="Gladieux P."/>
            <person name="Thoren M.H."/>
            <person name="Johannesson H."/>
        </authorList>
    </citation>
    <scope>NUCLEOTIDE SEQUENCE</scope>
    <source>
        <strain evidence="2">SMH2532-1</strain>
    </source>
</reference>
<gene>
    <name evidence="2" type="ORF">B0T16DRAFT_143312</name>
</gene>
<keyword evidence="1" id="KW-0472">Membrane</keyword>
<proteinExistence type="predicted"/>
<feature type="transmembrane region" description="Helical" evidence="1">
    <location>
        <begin position="12"/>
        <end position="31"/>
    </location>
</feature>
<name>A0AA39Y4L0_9PEZI</name>
<dbReference type="Proteomes" id="UP001174936">
    <property type="component" value="Unassembled WGS sequence"/>
</dbReference>
<organism evidence="2 3">
    <name type="scientific">Cercophora newfieldiana</name>
    <dbReference type="NCBI Taxonomy" id="92897"/>
    <lineage>
        <taxon>Eukaryota</taxon>
        <taxon>Fungi</taxon>
        <taxon>Dikarya</taxon>
        <taxon>Ascomycota</taxon>
        <taxon>Pezizomycotina</taxon>
        <taxon>Sordariomycetes</taxon>
        <taxon>Sordariomycetidae</taxon>
        <taxon>Sordariales</taxon>
        <taxon>Lasiosphaeriaceae</taxon>
        <taxon>Cercophora</taxon>
    </lineage>
</organism>
<comment type="caution">
    <text evidence="2">The sequence shown here is derived from an EMBL/GenBank/DDBJ whole genome shotgun (WGS) entry which is preliminary data.</text>
</comment>
<dbReference type="EMBL" id="JAULSV010000004">
    <property type="protein sequence ID" value="KAK0645624.1"/>
    <property type="molecule type" value="Genomic_DNA"/>
</dbReference>
<protein>
    <submittedName>
        <fullName evidence="2">Uncharacterized protein</fullName>
    </submittedName>
</protein>
<dbReference type="AlphaFoldDB" id="A0AA39Y4L0"/>
<keyword evidence="1" id="KW-0812">Transmembrane</keyword>
<keyword evidence="1" id="KW-1133">Transmembrane helix</keyword>
<evidence type="ECO:0000313" key="2">
    <source>
        <dbReference type="EMBL" id="KAK0645624.1"/>
    </source>
</evidence>
<accession>A0AA39Y4L0</accession>
<evidence type="ECO:0000313" key="3">
    <source>
        <dbReference type="Proteomes" id="UP001174936"/>
    </source>
</evidence>
<evidence type="ECO:0000256" key="1">
    <source>
        <dbReference type="SAM" id="Phobius"/>
    </source>
</evidence>
<sequence length="99" mass="11590">MAETGRIHGSGVPAFYFILFVLETFSIPTCLPMSYQRYVKYERCSLIELENLFILTSFSLPSTFFHCPFFHQHRFSLMPFQLQLVITPYLSLHASQCKQ</sequence>